<name>A0A261FR39_9BIFI</name>
<gene>
    <name evidence="1" type="ORF">BMYO_0166</name>
</gene>
<accession>A0A261FR39</accession>
<dbReference type="AlphaFoldDB" id="A0A261FR39"/>
<keyword evidence="2" id="KW-1185">Reference proteome</keyword>
<dbReference type="Proteomes" id="UP000216871">
    <property type="component" value="Unassembled WGS sequence"/>
</dbReference>
<sequence>MKSTKFADETPIIRQANGHTSLKRLEPLKSATESLGLKDTRVTMRLVREGKLKAVKIGTRVLITSKSLNEFAGC</sequence>
<protein>
    <submittedName>
        <fullName evidence="1">Uncharacterized protein</fullName>
    </submittedName>
</protein>
<evidence type="ECO:0000313" key="1">
    <source>
        <dbReference type="EMBL" id="OZG61652.1"/>
    </source>
</evidence>
<proteinExistence type="predicted"/>
<comment type="caution">
    <text evidence="1">The sequence shown here is derived from an EMBL/GenBank/DDBJ whole genome shotgun (WGS) entry which is preliminary data.</text>
</comment>
<organism evidence="1 2">
    <name type="scientific">Bifidobacterium myosotis</name>
    <dbReference type="NCBI Taxonomy" id="1630166"/>
    <lineage>
        <taxon>Bacteria</taxon>
        <taxon>Bacillati</taxon>
        <taxon>Actinomycetota</taxon>
        <taxon>Actinomycetes</taxon>
        <taxon>Bifidobacteriales</taxon>
        <taxon>Bifidobacteriaceae</taxon>
        <taxon>Bifidobacterium</taxon>
    </lineage>
</organism>
<evidence type="ECO:0000313" key="2">
    <source>
        <dbReference type="Proteomes" id="UP000216871"/>
    </source>
</evidence>
<reference evidence="1 2" key="1">
    <citation type="journal article" date="2017" name="BMC Genomics">
        <title>Comparative genomic and phylogenomic analyses of the Bifidobacteriaceae family.</title>
        <authorList>
            <person name="Lugli G.A."/>
            <person name="Milani C."/>
            <person name="Turroni F."/>
            <person name="Duranti S."/>
            <person name="Mancabelli L."/>
            <person name="Mangifesta M."/>
            <person name="Ferrario C."/>
            <person name="Modesto M."/>
            <person name="Mattarelli P."/>
            <person name="Jiri K."/>
            <person name="van Sinderen D."/>
            <person name="Ventura M."/>
        </authorList>
    </citation>
    <scope>NUCLEOTIDE SEQUENCE [LARGE SCALE GENOMIC DNA]</scope>
    <source>
        <strain evidence="1 2">DSM 100196</strain>
    </source>
</reference>
<dbReference type="EMBL" id="MWWW01000002">
    <property type="protein sequence ID" value="OZG61652.1"/>
    <property type="molecule type" value="Genomic_DNA"/>
</dbReference>